<evidence type="ECO:0000313" key="2">
    <source>
        <dbReference type="EnsemblMetazoa" id="AQUA011955-PA"/>
    </source>
</evidence>
<accession>A0A182XQ03</accession>
<organism evidence="2 3">
    <name type="scientific">Anopheles quadriannulatus</name>
    <name type="common">Mosquito</name>
    <dbReference type="NCBI Taxonomy" id="34691"/>
    <lineage>
        <taxon>Eukaryota</taxon>
        <taxon>Metazoa</taxon>
        <taxon>Ecdysozoa</taxon>
        <taxon>Arthropoda</taxon>
        <taxon>Hexapoda</taxon>
        <taxon>Insecta</taxon>
        <taxon>Pterygota</taxon>
        <taxon>Neoptera</taxon>
        <taxon>Endopterygota</taxon>
        <taxon>Diptera</taxon>
        <taxon>Nematocera</taxon>
        <taxon>Culicoidea</taxon>
        <taxon>Culicidae</taxon>
        <taxon>Anophelinae</taxon>
        <taxon>Anopheles</taxon>
    </lineage>
</organism>
<keyword evidence="3" id="KW-1185">Reference proteome</keyword>
<protein>
    <submittedName>
        <fullName evidence="2">Uncharacterized protein</fullName>
    </submittedName>
</protein>
<name>A0A182XQ03_ANOQN</name>
<dbReference type="Proteomes" id="UP000076407">
    <property type="component" value="Unassembled WGS sequence"/>
</dbReference>
<feature type="compositionally biased region" description="Low complexity" evidence="1">
    <location>
        <begin position="14"/>
        <end position="35"/>
    </location>
</feature>
<evidence type="ECO:0000313" key="3">
    <source>
        <dbReference type="Proteomes" id="UP000076407"/>
    </source>
</evidence>
<proteinExistence type="predicted"/>
<feature type="region of interest" description="Disordered" evidence="1">
    <location>
        <begin position="14"/>
        <end position="49"/>
    </location>
</feature>
<sequence>MSSPEETPIIEEQQMAQQQQLLSQLVQQQQHHQQQPPTPDLQFVPKPSNPELILEALAVSSGTIQKRE</sequence>
<dbReference type="EnsemblMetazoa" id="AQUA011955-RA">
    <property type="protein sequence ID" value="AQUA011955-PA"/>
    <property type="gene ID" value="AQUA011955"/>
</dbReference>
<reference evidence="2" key="1">
    <citation type="submission" date="2020-05" db="UniProtKB">
        <authorList>
            <consortium name="EnsemblMetazoa"/>
        </authorList>
    </citation>
    <scope>IDENTIFICATION</scope>
    <source>
        <strain evidence="2">SANGQUA</strain>
    </source>
</reference>
<evidence type="ECO:0000256" key="1">
    <source>
        <dbReference type="SAM" id="MobiDB-lite"/>
    </source>
</evidence>
<dbReference type="AlphaFoldDB" id="A0A182XQ03"/>